<organism evidence="1 2">
    <name type="scientific">Chitinophaga filiformis</name>
    <name type="common">Myxococcus filiformis</name>
    <name type="synonym">Flexibacter filiformis</name>
    <dbReference type="NCBI Taxonomy" id="104663"/>
    <lineage>
        <taxon>Bacteria</taxon>
        <taxon>Pseudomonadati</taxon>
        <taxon>Bacteroidota</taxon>
        <taxon>Chitinophagia</taxon>
        <taxon>Chitinophagales</taxon>
        <taxon>Chitinophagaceae</taxon>
        <taxon>Chitinophaga</taxon>
    </lineage>
</organism>
<protein>
    <submittedName>
        <fullName evidence="1">Uncharacterized protein</fullName>
    </submittedName>
</protein>
<reference evidence="1 2" key="1">
    <citation type="submission" date="2016-10" db="EMBL/GenBank/DDBJ databases">
        <authorList>
            <person name="de Groot N.N."/>
        </authorList>
    </citation>
    <scope>NUCLEOTIDE SEQUENCE [LARGE SCALE GENOMIC DNA]</scope>
    <source>
        <strain evidence="1 2">DSM 527</strain>
    </source>
</reference>
<proteinExistence type="predicted"/>
<name>A0A1G7R338_CHIFI</name>
<dbReference type="Proteomes" id="UP000199045">
    <property type="component" value="Unassembled WGS sequence"/>
</dbReference>
<dbReference type="EMBL" id="FNBN01000003">
    <property type="protein sequence ID" value="SDG05211.1"/>
    <property type="molecule type" value="Genomic_DNA"/>
</dbReference>
<sequence length="30" mass="3316">MNSGIVIESILKLGGSKKESRFENEAAFFL</sequence>
<dbReference type="AlphaFoldDB" id="A0A1G7R338"/>
<gene>
    <name evidence="1" type="ORF">SAMN04488121_103297</name>
</gene>
<evidence type="ECO:0000313" key="2">
    <source>
        <dbReference type="Proteomes" id="UP000199045"/>
    </source>
</evidence>
<evidence type="ECO:0000313" key="1">
    <source>
        <dbReference type="EMBL" id="SDG05211.1"/>
    </source>
</evidence>
<accession>A0A1G7R338</accession>